<proteinExistence type="inferred from homology"/>
<dbReference type="Proteomes" id="UP000094801">
    <property type="component" value="Unassembled WGS sequence"/>
</dbReference>
<dbReference type="Pfam" id="PF05347">
    <property type="entry name" value="Complex1_LYR"/>
    <property type="match status" value="1"/>
</dbReference>
<keyword evidence="4" id="KW-1185">Reference proteome</keyword>
<evidence type="ECO:0000313" key="4">
    <source>
        <dbReference type="Proteomes" id="UP000094801"/>
    </source>
</evidence>
<dbReference type="PANTHER" id="PTHR13166">
    <property type="entry name" value="PROTEIN C6ORF149"/>
    <property type="match status" value="1"/>
</dbReference>
<gene>
    <name evidence="3" type="ORF">CANARDRAFT_30290</name>
</gene>
<accession>A0A1E4SU84</accession>
<dbReference type="InterPro" id="IPR045297">
    <property type="entry name" value="Complex1_LYR_LYRM4"/>
</dbReference>
<dbReference type="GO" id="GO:1990221">
    <property type="term" value="C:L-cysteine desulfurase complex"/>
    <property type="evidence" value="ECO:0007669"/>
    <property type="project" value="TreeGrafter"/>
</dbReference>
<organism evidence="3 4">
    <name type="scientific">[Candida] arabinofermentans NRRL YB-2248</name>
    <dbReference type="NCBI Taxonomy" id="983967"/>
    <lineage>
        <taxon>Eukaryota</taxon>
        <taxon>Fungi</taxon>
        <taxon>Dikarya</taxon>
        <taxon>Ascomycota</taxon>
        <taxon>Saccharomycotina</taxon>
        <taxon>Pichiomycetes</taxon>
        <taxon>Pichiales</taxon>
        <taxon>Pichiaceae</taxon>
        <taxon>Ogataea</taxon>
        <taxon>Ogataea/Candida clade</taxon>
    </lineage>
</organism>
<dbReference type="CDD" id="cd20264">
    <property type="entry name" value="Complex1_LYR_LYRM4"/>
    <property type="match status" value="1"/>
</dbReference>
<evidence type="ECO:0000256" key="1">
    <source>
        <dbReference type="ARBA" id="ARBA00009508"/>
    </source>
</evidence>
<feature type="domain" description="Complex 1 LYR protein" evidence="2">
    <location>
        <begin position="2"/>
        <end position="38"/>
    </location>
</feature>
<dbReference type="InterPro" id="IPR051522">
    <property type="entry name" value="ISC_assembly_LYR"/>
</dbReference>
<dbReference type="STRING" id="983967.A0A1E4SU84"/>
<dbReference type="InterPro" id="IPR008011">
    <property type="entry name" value="Complex1_LYR_dom"/>
</dbReference>
<comment type="similarity">
    <text evidence="1">Belongs to the complex I LYR family.</text>
</comment>
<dbReference type="AlphaFoldDB" id="A0A1E4SU84"/>
<evidence type="ECO:0000259" key="2">
    <source>
        <dbReference type="Pfam" id="PF05347"/>
    </source>
</evidence>
<evidence type="ECO:0000313" key="3">
    <source>
        <dbReference type="EMBL" id="ODV83064.1"/>
    </source>
</evidence>
<protein>
    <recommendedName>
        <fullName evidence="2">Complex 1 LYR protein domain-containing protein</fullName>
    </recommendedName>
</protein>
<dbReference type="GO" id="GO:0005739">
    <property type="term" value="C:mitochondrion"/>
    <property type="evidence" value="ECO:0007669"/>
    <property type="project" value="TreeGrafter"/>
</dbReference>
<dbReference type="OrthoDB" id="275715at2759"/>
<name>A0A1E4SU84_9ASCO</name>
<feature type="non-terminal residue" evidence="3">
    <location>
        <position position="84"/>
    </location>
</feature>
<reference evidence="4" key="1">
    <citation type="submission" date="2016-04" db="EMBL/GenBank/DDBJ databases">
        <title>Comparative genomics of biotechnologically important yeasts.</title>
        <authorList>
            <consortium name="DOE Joint Genome Institute"/>
            <person name="Riley R."/>
            <person name="Haridas S."/>
            <person name="Wolfe K.H."/>
            <person name="Lopes M.R."/>
            <person name="Hittinger C.T."/>
            <person name="Goker M."/>
            <person name="Salamov A."/>
            <person name="Wisecaver J."/>
            <person name="Long T.M."/>
            <person name="Aerts A.L."/>
            <person name="Barry K."/>
            <person name="Choi C."/>
            <person name="Clum A."/>
            <person name="Coughlan A.Y."/>
            <person name="Deshpande S."/>
            <person name="Douglass A.P."/>
            <person name="Hanson S.J."/>
            <person name="Klenk H.-P."/>
            <person name="Labutti K."/>
            <person name="Lapidus A."/>
            <person name="Lindquist E."/>
            <person name="Lipzen A."/>
            <person name="Meier-Kolthoff J.P."/>
            <person name="Ohm R.A."/>
            <person name="Otillar R.P."/>
            <person name="Pangilinan J."/>
            <person name="Peng Y."/>
            <person name="Rokas A."/>
            <person name="Rosa C.A."/>
            <person name="Scheuner C."/>
            <person name="Sibirny A.A."/>
            <person name="Slot J.C."/>
            <person name="Stielow J.B."/>
            <person name="Sun H."/>
            <person name="Kurtzman C.P."/>
            <person name="Blackwell M."/>
            <person name="Grigoriev I.V."/>
            <person name="Jeffries T.W."/>
        </authorList>
    </citation>
    <scope>NUCLEOTIDE SEQUENCE [LARGE SCALE GENOMIC DNA]</scope>
    <source>
        <strain evidence="4">NRRL YB-2248</strain>
    </source>
</reference>
<dbReference type="PANTHER" id="PTHR13166:SF7">
    <property type="entry name" value="LYR MOTIF-CONTAINING PROTEIN 4"/>
    <property type="match status" value="1"/>
</dbReference>
<sequence length="84" mass="10278">MSLYKQFMKYSNNFENYNFREYFIRKTKSNFKKLDELKGDNTEMIKQFQNDLAILKRQSSISQMYHFDKLVVEKLNDENTKSKD</sequence>
<dbReference type="GO" id="GO:0016226">
    <property type="term" value="P:iron-sulfur cluster assembly"/>
    <property type="evidence" value="ECO:0007669"/>
    <property type="project" value="InterPro"/>
</dbReference>
<dbReference type="EMBL" id="KV453868">
    <property type="protein sequence ID" value="ODV83064.1"/>
    <property type="molecule type" value="Genomic_DNA"/>
</dbReference>